<evidence type="ECO:0000256" key="3">
    <source>
        <dbReference type="ARBA" id="ARBA00022475"/>
    </source>
</evidence>
<feature type="transmembrane region" description="Helical" evidence="20">
    <location>
        <begin position="73"/>
        <end position="95"/>
    </location>
</feature>
<comment type="catalytic activity">
    <reaction evidence="14">
        <text>Typically cleaves a -Gly-|-Phe- bond to release an N-terminal, basic peptide of 5-8 residues from type IV prepilin, and then N-methylates the new N-terminal amino group, the methyl donor being S-adenosyl-L-methionine.</text>
        <dbReference type="EC" id="3.4.23.43"/>
    </reaction>
</comment>
<evidence type="ECO:0000256" key="20">
    <source>
        <dbReference type="SAM" id="Phobius"/>
    </source>
</evidence>
<evidence type="ECO:0000256" key="7">
    <source>
        <dbReference type="ARBA" id="ARBA00022679"/>
    </source>
</evidence>
<evidence type="ECO:0000256" key="6">
    <source>
        <dbReference type="ARBA" id="ARBA00022670"/>
    </source>
</evidence>
<keyword evidence="10" id="KW-0378">Hydrolase</keyword>
<feature type="domain" description="Prepilin type IV endopeptidase peptidase" evidence="21">
    <location>
        <begin position="55"/>
        <end position="163"/>
    </location>
</feature>
<keyword evidence="11 20" id="KW-1133">Transmembrane helix</keyword>
<keyword evidence="8" id="KW-0949">S-adenosyl-L-methionine</keyword>
<protein>
    <recommendedName>
        <fullName evidence="16">Prepilin leader peptidase/N-methyltransferase</fullName>
        <ecNumber evidence="15">3.4.23.43</ecNumber>
    </recommendedName>
    <alternativeName>
        <fullName evidence="17">Protein PilD</fullName>
    </alternativeName>
    <alternativeName>
        <fullName evidence="18">Protein secretion protein XCPA</fullName>
    </alternativeName>
</protein>
<dbReference type="EMBL" id="MZZJ01000017">
    <property type="protein sequence ID" value="RXE46393.1"/>
    <property type="molecule type" value="Genomic_DNA"/>
</dbReference>
<name>A0A4Q0HCM9_PSEAZ</name>
<dbReference type="GO" id="GO:0032259">
    <property type="term" value="P:methylation"/>
    <property type="evidence" value="ECO:0007669"/>
    <property type="project" value="UniProtKB-KW"/>
</dbReference>
<keyword evidence="13" id="KW-0511">Multifunctional enzyme</keyword>
<evidence type="ECO:0000256" key="14">
    <source>
        <dbReference type="ARBA" id="ARBA00050401"/>
    </source>
</evidence>
<feature type="transmembrane region" description="Helical" evidence="20">
    <location>
        <begin position="180"/>
        <end position="198"/>
    </location>
</feature>
<keyword evidence="4" id="KW-0997">Cell inner membrane</keyword>
<evidence type="ECO:0000256" key="15">
    <source>
        <dbReference type="ARBA" id="ARBA00067082"/>
    </source>
</evidence>
<evidence type="ECO:0000259" key="21">
    <source>
        <dbReference type="Pfam" id="PF01478"/>
    </source>
</evidence>
<accession>A0A4Q0HCM9</accession>
<evidence type="ECO:0000256" key="10">
    <source>
        <dbReference type="ARBA" id="ARBA00022801"/>
    </source>
</evidence>
<evidence type="ECO:0000256" key="18">
    <source>
        <dbReference type="ARBA" id="ARBA00075215"/>
    </source>
</evidence>
<dbReference type="EC" id="3.4.23.43" evidence="15"/>
<dbReference type="InterPro" id="IPR050882">
    <property type="entry name" value="Prepilin_peptidase/N-MTase"/>
</dbReference>
<feature type="transmembrane region" description="Helical" evidence="20">
    <location>
        <begin position="142"/>
        <end position="168"/>
    </location>
</feature>
<dbReference type="Gene3D" id="1.20.120.1220">
    <property type="match status" value="1"/>
</dbReference>
<dbReference type="GO" id="GO:0005886">
    <property type="term" value="C:plasma membrane"/>
    <property type="evidence" value="ECO:0007669"/>
    <property type="project" value="UniProtKB-SubCell"/>
</dbReference>
<evidence type="ECO:0000256" key="5">
    <source>
        <dbReference type="ARBA" id="ARBA00022603"/>
    </source>
</evidence>
<proteinExistence type="inferred from homology"/>
<evidence type="ECO:0000256" key="17">
    <source>
        <dbReference type="ARBA" id="ARBA00075047"/>
    </source>
</evidence>
<dbReference type="PANTHER" id="PTHR30487:SF0">
    <property type="entry name" value="PREPILIN LEADER PEPTIDASE_N-METHYLTRANSFERASE-RELATED"/>
    <property type="match status" value="1"/>
</dbReference>
<dbReference type="Pfam" id="PF01478">
    <property type="entry name" value="Peptidase_A24"/>
    <property type="match status" value="1"/>
</dbReference>
<dbReference type="GO" id="GO:0008168">
    <property type="term" value="F:methyltransferase activity"/>
    <property type="evidence" value="ECO:0007669"/>
    <property type="project" value="UniProtKB-KW"/>
</dbReference>
<evidence type="ECO:0000256" key="8">
    <source>
        <dbReference type="ARBA" id="ARBA00022691"/>
    </source>
</evidence>
<feature type="transmembrane region" description="Helical" evidence="20">
    <location>
        <begin position="102"/>
        <end position="122"/>
    </location>
</feature>
<evidence type="ECO:0000313" key="23">
    <source>
        <dbReference type="Proteomes" id="UP000290481"/>
    </source>
</evidence>
<keyword evidence="5" id="KW-0489">Methyltransferase</keyword>
<evidence type="ECO:0000256" key="9">
    <source>
        <dbReference type="ARBA" id="ARBA00022692"/>
    </source>
</evidence>
<keyword evidence="9 20" id="KW-0812">Transmembrane</keyword>
<keyword evidence="7" id="KW-0808">Transferase</keyword>
<dbReference type="GO" id="GO:0006465">
    <property type="term" value="P:signal peptide processing"/>
    <property type="evidence" value="ECO:0007669"/>
    <property type="project" value="TreeGrafter"/>
</dbReference>
<keyword evidence="3" id="KW-1003">Cell membrane</keyword>
<evidence type="ECO:0000256" key="2">
    <source>
        <dbReference type="ARBA" id="ARBA00005801"/>
    </source>
</evidence>
<evidence type="ECO:0000256" key="12">
    <source>
        <dbReference type="ARBA" id="ARBA00023136"/>
    </source>
</evidence>
<dbReference type="PRINTS" id="PR00864">
    <property type="entry name" value="PREPILNPTASE"/>
</dbReference>
<dbReference type="Proteomes" id="UP000290481">
    <property type="component" value="Unassembled WGS sequence"/>
</dbReference>
<dbReference type="PANTHER" id="PTHR30487">
    <property type="entry name" value="TYPE 4 PREPILIN-LIKE PROTEINS LEADER PEPTIDE-PROCESSING ENZYME"/>
    <property type="match status" value="1"/>
</dbReference>
<evidence type="ECO:0000256" key="1">
    <source>
        <dbReference type="ARBA" id="ARBA00004429"/>
    </source>
</evidence>
<dbReference type="FunFam" id="1.20.120.1220:FF:000001">
    <property type="entry name" value="Type 4 prepilin-like proteins leader peptide-processing enzyme"/>
    <property type="match status" value="1"/>
</dbReference>
<evidence type="ECO:0000256" key="11">
    <source>
        <dbReference type="ARBA" id="ARBA00022989"/>
    </source>
</evidence>
<evidence type="ECO:0000256" key="16">
    <source>
        <dbReference type="ARBA" id="ARBA00071870"/>
    </source>
</evidence>
<reference evidence="22 23" key="1">
    <citation type="submission" date="2017-03" db="EMBL/GenBank/DDBJ databases">
        <title>Pseudomonas azotoformans: Salt tolerant bacteria having multiple plant growth promoting attributes.</title>
        <authorList>
            <person name="Srivastava A.K."/>
            <person name="Sharma A."/>
            <person name="Srivastava A.K."/>
            <person name="Jamali H."/>
            <person name="Yadav J."/>
            <person name="Srivastava R."/>
            <person name="Kashyap P.L."/>
            <person name="Chakdar H."/>
            <person name="Saxena A.K."/>
        </authorList>
    </citation>
    <scope>NUCLEOTIDE SEQUENCE [LARGE SCALE GENOMIC DNA]</scope>
    <source>
        <strain evidence="22 23">SC 14</strain>
    </source>
</reference>
<comment type="similarity">
    <text evidence="2 19">Belongs to the peptidase A24 family.</text>
</comment>
<dbReference type="AlphaFoldDB" id="A0A4Q0HCM9"/>
<keyword evidence="12 20" id="KW-0472">Membrane</keyword>
<evidence type="ECO:0000256" key="19">
    <source>
        <dbReference type="RuleBase" id="RU003793"/>
    </source>
</evidence>
<keyword evidence="6" id="KW-0645">Protease</keyword>
<gene>
    <name evidence="22" type="ORF">B4O85_27490</name>
</gene>
<evidence type="ECO:0000313" key="22">
    <source>
        <dbReference type="EMBL" id="RXE46393.1"/>
    </source>
</evidence>
<comment type="caution">
    <text evidence="22">The sequence shown here is derived from an EMBL/GenBank/DDBJ whole genome shotgun (WGS) entry which is preliminary data.</text>
</comment>
<evidence type="ECO:0000256" key="13">
    <source>
        <dbReference type="ARBA" id="ARBA00023268"/>
    </source>
</evidence>
<sequence length="201" mass="21400">MLGQESPTEQRPRSSVSLLPDQINARFSMTLLVMGGLSSWAALHYGVGASGLAALVLVGGLLTLSLIDLDHQLLPDVLVLPLLWLGLIVNSFELFTTLSHALWGAVGGYLVLWAIRFLSRLITGDYGIGQGDLKLLAMLGAWGGWQILPVTLVLSSLVFAVVGSTLLALGKIERTAHVPFGPYLAAAGWLALLYTPAWSVV</sequence>
<organism evidence="22 23">
    <name type="scientific">Pseudomonas azotoformans</name>
    <dbReference type="NCBI Taxonomy" id="47878"/>
    <lineage>
        <taxon>Bacteria</taxon>
        <taxon>Pseudomonadati</taxon>
        <taxon>Pseudomonadota</taxon>
        <taxon>Gammaproteobacteria</taxon>
        <taxon>Pseudomonadales</taxon>
        <taxon>Pseudomonadaceae</taxon>
        <taxon>Pseudomonas</taxon>
    </lineage>
</organism>
<dbReference type="GO" id="GO:0004190">
    <property type="term" value="F:aspartic-type endopeptidase activity"/>
    <property type="evidence" value="ECO:0007669"/>
    <property type="project" value="UniProtKB-EC"/>
</dbReference>
<comment type="subcellular location">
    <subcellularLocation>
        <location evidence="1">Cell inner membrane</location>
        <topology evidence="1">Multi-pass membrane protein</topology>
    </subcellularLocation>
</comment>
<dbReference type="InterPro" id="IPR000045">
    <property type="entry name" value="Prepilin_IV_endopep_pep"/>
</dbReference>
<dbReference type="InterPro" id="IPR014032">
    <property type="entry name" value="Peptidase_A24A_bac"/>
</dbReference>
<evidence type="ECO:0000256" key="4">
    <source>
        <dbReference type="ARBA" id="ARBA00022519"/>
    </source>
</evidence>